<protein>
    <submittedName>
        <fullName evidence="4">Response regulator</fullName>
    </submittedName>
</protein>
<gene>
    <name evidence="4" type="ORF">D0433_01965</name>
</gene>
<organism evidence="4 5">
    <name type="scientific">Candidatus Thermochlorobacter aerophilus</name>
    <dbReference type="NCBI Taxonomy" id="1868324"/>
    <lineage>
        <taxon>Bacteria</taxon>
        <taxon>Pseudomonadati</taxon>
        <taxon>Chlorobiota</taxon>
        <taxon>Chlorobiia</taxon>
        <taxon>Chlorobiales</taxon>
        <taxon>Candidatus Thermochlorobacteriaceae</taxon>
        <taxon>Candidatus Thermochlorobacter</taxon>
    </lineage>
</organism>
<dbReference type="GO" id="GO:0000160">
    <property type="term" value="P:phosphorelay signal transduction system"/>
    <property type="evidence" value="ECO:0007669"/>
    <property type="project" value="InterPro"/>
</dbReference>
<dbReference type="PROSITE" id="PS50110">
    <property type="entry name" value="RESPONSE_REGULATORY"/>
    <property type="match status" value="1"/>
</dbReference>
<proteinExistence type="predicted"/>
<dbReference type="SMART" id="SM00448">
    <property type="entry name" value="REC"/>
    <property type="match status" value="1"/>
</dbReference>
<dbReference type="InterPro" id="IPR011006">
    <property type="entry name" value="CheY-like_superfamily"/>
</dbReference>
<name>A0A395M4N8_9BACT</name>
<dbReference type="CDD" id="cd00156">
    <property type="entry name" value="REC"/>
    <property type="match status" value="1"/>
</dbReference>
<evidence type="ECO:0000313" key="4">
    <source>
        <dbReference type="EMBL" id="RFM25178.1"/>
    </source>
</evidence>
<dbReference type="Pfam" id="PF00072">
    <property type="entry name" value="Response_reg"/>
    <property type="match status" value="1"/>
</dbReference>
<dbReference type="Proteomes" id="UP000266389">
    <property type="component" value="Unassembled WGS sequence"/>
</dbReference>
<dbReference type="PANTHER" id="PTHR44591:SF3">
    <property type="entry name" value="RESPONSE REGULATORY DOMAIN-CONTAINING PROTEIN"/>
    <property type="match status" value="1"/>
</dbReference>
<evidence type="ECO:0000313" key="5">
    <source>
        <dbReference type="Proteomes" id="UP000266389"/>
    </source>
</evidence>
<dbReference type="AlphaFoldDB" id="A0A395M4N8"/>
<comment type="caution">
    <text evidence="4">The sequence shown here is derived from an EMBL/GenBank/DDBJ whole genome shotgun (WGS) entry which is preliminary data.</text>
</comment>
<evidence type="ECO:0000259" key="3">
    <source>
        <dbReference type="PROSITE" id="PS50110"/>
    </source>
</evidence>
<dbReference type="EMBL" id="PHFL01000008">
    <property type="protein sequence ID" value="RFM25178.1"/>
    <property type="molecule type" value="Genomic_DNA"/>
</dbReference>
<dbReference type="PANTHER" id="PTHR44591">
    <property type="entry name" value="STRESS RESPONSE REGULATOR PROTEIN 1"/>
    <property type="match status" value="1"/>
</dbReference>
<feature type="domain" description="Response regulatory" evidence="3">
    <location>
        <begin position="3"/>
        <end position="117"/>
    </location>
</feature>
<keyword evidence="1 2" id="KW-0597">Phosphoprotein</keyword>
<dbReference type="InterPro" id="IPR050595">
    <property type="entry name" value="Bact_response_regulator"/>
</dbReference>
<dbReference type="Gene3D" id="3.40.50.2300">
    <property type="match status" value="1"/>
</dbReference>
<sequence length="119" mass="13145">MHKILVADDEEEVHLLIKAALKDYDIQIHSVYNGCDALDEIYRHHYDLVLLDILMPKGSGGDFMRATLGRATLPPIVMISAMNDATLIKNALGIGAAAFIVKPIDTTELRSTIKKLLKC</sequence>
<evidence type="ECO:0000256" key="1">
    <source>
        <dbReference type="ARBA" id="ARBA00022553"/>
    </source>
</evidence>
<accession>A0A395M4N8</accession>
<evidence type="ECO:0000256" key="2">
    <source>
        <dbReference type="PROSITE-ProRule" id="PRU00169"/>
    </source>
</evidence>
<feature type="modified residue" description="4-aspartylphosphate" evidence="2">
    <location>
        <position position="52"/>
    </location>
</feature>
<dbReference type="InterPro" id="IPR001789">
    <property type="entry name" value="Sig_transdc_resp-reg_receiver"/>
</dbReference>
<dbReference type="SUPFAM" id="SSF52172">
    <property type="entry name" value="CheY-like"/>
    <property type="match status" value="1"/>
</dbReference>
<reference evidence="4 5" key="1">
    <citation type="journal article" date="2011" name="ISME J.">
        <title>Community ecology of hot spring cyanobacterial mats: predominant populations and their functional potential.</title>
        <authorList>
            <person name="Klatt C.G."/>
            <person name="Wood J.M."/>
            <person name="Rusch D.B."/>
            <person name="Bateson M.M."/>
            <person name="Hamamura N."/>
            <person name="Heidelberg J.F."/>
            <person name="Grossman A.R."/>
            <person name="Bhaya D."/>
            <person name="Cohan F.M."/>
            <person name="Kuhl M."/>
            <person name="Bryant D.A."/>
            <person name="Ward D.M."/>
        </authorList>
    </citation>
    <scope>NUCLEOTIDE SEQUENCE [LARGE SCALE GENOMIC DNA]</scope>
    <source>
        <strain evidence="4">OS</strain>
    </source>
</reference>